<keyword evidence="10 11" id="KW-0663">Pyridoxal phosphate</keyword>
<protein>
    <recommendedName>
        <fullName evidence="11">Serine hydroxymethyltransferase</fullName>
        <shortName evidence="11">SHMT</shortName>
        <shortName evidence="11">Serine methylase</shortName>
        <ecNumber evidence="11">2.1.2.1</ecNumber>
    </recommendedName>
</protein>
<dbReference type="PANTHER" id="PTHR11680:SF50">
    <property type="entry name" value="SERINE HYDROXYMETHYLTRANSFERASE"/>
    <property type="match status" value="1"/>
</dbReference>
<comment type="cofactor">
    <cofactor evidence="2 11 12">
        <name>pyridoxal 5'-phosphate</name>
        <dbReference type="ChEBI" id="CHEBI:597326"/>
    </cofactor>
</comment>
<evidence type="ECO:0000259" key="13">
    <source>
        <dbReference type="Pfam" id="PF00464"/>
    </source>
</evidence>
<dbReference type="InterPro" id="IPR019798">
    <property type="entry name" value="Ser_HO-MeTrfase_PLP_BS"/>
</dbReference>
<evidence type="ECO:0000256" key="11">
    <source>
        <dbReference type="HAMAP-Rule" id="MF_00051"/>
    </source>
</evidence>
<dbReference type="FunFam" id="3.40.640.10:FF:000001">
    <property type="entry name" value="Serine hydroxymethyltransferase"/>
    <property type="match status" value="1"/>
</dbReference>
<reference evidence="14 15" key="1">
    <citation type="submission" date="2020-04" db="EMBL/GenBank/DDBJ databases">
        <authorList>
            <person name="De Canck E."/>
        </authorList>
    </citation>
    <scope>NUCLEOTIDE SEQUENCE [LARGE SCALE GENOMIC DNA]</scope>
    <source>
        <strain evidence="14 15">LMG 28688</strain>
    </source>
</reference>
<comment type="similarity">
    <text evidence="4 11">Belongs to the SHMT family.</text>
</comment>
<organism evidence="14 15">
    <name type="scientific">Paraburkholderia caffeinitolerans</name>
    <dbReference type="NCBI Taxonomy" id="1723730"/>
    <lineage>
        <taxon>Bacteria</taxon>
        <taxon>Pseudomonadati</taxon>
        <taxon>Pseudomonadota</taxon>
        <taxon>Betaproteobacteria</taxon>
        <taxon>Burkholderiales</taxon>
        <taxon>Burkholderiaceae</taxon>
        <taxon>Paraburkholderia</taxon>
    </lineage>
</organism>
<dbReference type="Gene3D" id="3.40.640.10">
    <property type="entry name" value="Type I PLP-dependent aspartate aminotransferase-like (Major domain)"/>
    <property type="match status" value="1"/>
</dbReference>
<keyword evidence="15" id="KW-1185">Reference proteome</keyword>
<comment type="pathway">
    <text evidence="11">Amino-acid biosynthesis; glycine biosynthesis; glycine from L-serine: step 1/1.</text>
</comment>
<comment type="subunit">
    <text evidence="5 11">Homodimer.</text>
</comment>
<dbReference type="GO" id="GO:0030170">
    <property type="term" value="F:pyridoxal phosphate binding"/>
    <property type="evidence" value="ECO:0007669"/>
    <property type="project" value="UniProtKB-UniRule"/>
</dbReference>
<dbReference type="EC" id="2.1.2.1" evidence="11"/>
<dbReference type="EMBL" id="CADIKL010000044">
    <property type="protein sequence ID" value="CAB3804797.1"/>
    <property type="molecule type" value="Genomic_DNA"/>
</dbReference>
<dbReference type="PROSITE" id="PS00096">
    <property type="entry name" value="SHMT"/>
    <property type="match status" value="1"/>
</dbReference>
<evidence type="ECO:0000256" key="6">
    <source>
        <dbReference type="ARBA" id="ARBA00022490"/>
    </source>
</evidence>
<proteinExistence type="inferred from homology"/>
<dbReference type="InterPro" id="IPR015424">
    <property type="entry name" value="PyrdxlP-dep_Trfase"/>
</dbReference>
<keyword evidence="8 11" id="KW-0028">Amino-acid biosynthesis</keyword>
<dbReference type="UniPathway" id="UPA00288">
    <property type="reaction ID" value="UER01023"/>
</dbReference>
<comment type="catalytic activity">
    <reaction evidence="1 11">
        <text>(6R)-5,10-methylene-5,6,7,8-tetrahydrofolate + glycine + H2O = (6S)-5,6,7,8-tetrahydrofolate + L-serine</text>
        <dbReference type="Rhea" id="RHEA:15481"/>
        <dbReference type="ChEBI" id="CHEBI:15377"/>
        <dbReference type="ChEBI" id="CHEBI:15636"/>
        <dbReference type="ChEBI" id="CHEBI:33384"/>
        <dbReference type="ChEBI" id="CHEBI:57305"/>
        <dbReference type="ChEBI" id="CHEBI:57453"/>
        <dbReference type="EC" id="2.1.2.1"/>
    </reaction>
</comment>
<comment type="pathway">
    <text evidence="11">One-carbon metabolism; tetrahydrofolate interconversion.</text>
</comment>
<dbReference type="InterPro" id="IPR015422">
    <property type="entry name" value="PyrdxlP-dep_Trfase_small"/>
</dbReference>
<evidence type="ECO:0000256" key="8">
    <source>
        <dbReference type="ARBA" id="ARBA00022605"/>
    </source>
</evidence>
<feature type="binding site" evidence="11">
    <location>
        <begin position="355"/>
        <end position="357"/>
    </location>
    <ligand>
        <name>(6S)-5,6,7,8-tetrahydrofolate</name>
        <dbReference type="ChEBI" id="CHEBI:57453"/>
    </ligand>
</feature>
<dbReference type="PANTHER" id="PTHR11680">
    <property type="entry name" value="SERINE HYDROXYMETHYLTRANSFERASE"/>
    <property type="match status" value="1"/>
</dbReference>
<evidence type="ECO:0000256" key="10">
    <source>
        <dbReference type="ARBA" id="ARBA00022898"/>
    </source>
</evidence>
<keyword evidence="9 11" id="KW-0808">Transferase</keyword>
<keyword evidence="14" id="KW-0489">Methyltransferase</keyword>
<dbReference type="InterPro" id="IPR039429">
    <property type="entry name" value="SHMT-like_dom"/>
</dbReference>
<feature type="modified residue" description="N6-(pyridoxal phosphate)lysine" evidence="11 12">
    <location>
        <position position="230"/>
    </location>
</feature>
<dbReference type="FunFam" id="3.90.1150.10:FF:000003">
    <property type="entry name" value="Serine hydroxymethyltransferase"/>
    <property type="match status" value="1"/>
</dbReference>
<dbReference type="Pfam" id="PF00464">
    <property type="entry name" value="SHMT"/>
    <property type="match status" value="1"/>
</dbReference>
<evidence type="ECO:0000313" key="14">
    <source>
        <dbReference type="EMBL" id="CAB3804797.1"/>
    </source>
</evidence>
<dbReference type="NCBIfam" id="NF000586">
    <property type="entry name" value="PRK00011.1"/>
    <property type="match status" value="1"/>
</dbReference>
<evidence type="ECO:0000256" key="7">
    <source>
        <dbReference type="ARBA" id="ARBA00022563"/>
    </source>
</evidence>
<feature type="binding site" evidence="11">
    <location>
        <position position="246"/>
    </location>
    <ligand>
        <name>(6S)-5,6,7,8-tetrahydrofolate</name>
        <dbReference type="ChEBI" id="CHEBI:57453"/>
    </ligand>
</feature>
<evidence type="ECO:0000256" key="12">
    <source>
        <dbReference type="PIRSR" id="PIRSR000412-50"/>
    </source>
</evidence>
<dbReference type="PIRSF" id="PIRSF000412">
    <property type="entry name" value="SHMT"/>
    <property type="match status" value="1"/>
</dbReference>
<feature type="binding site" evidence="11">
    <location>
        <position position="121"/>
    </location>
    <ligand>
        <name>(6S)-5,6,7,8-tetrahydrofolate</name>
        <dbReference type="ChEBI" id="CHEBI:57453"/>
    </ligand>
</feature>
<dbReference type="RefSeq" id="WP_175197743.1">
    <property type="nucleotide sequence ID" value="NZ_CADIKL010000044.1"/>
</dbReference>
<dbReference type="CDD" id="cd00378">
    <property type="entry name" value="SHMT"/>
    <property type="match status" value="1"/>
</dbReference>
<dbReference type="Proteomes" id="UP000494119">
    <property type="component" value="Unassembled WGS sequence"/>
</dbReference>
<evidence type="ECO:0000256" key="3">
    <source>
        <dbReference type="ARBA" id="ARBA00004496"/>
    </source>
</evidence>
<evidence type="ECO:0000256" key="5">
    <source>
        <dbReference type="ARBA" id="ARBA00011738"/>
    </source>
</evidence>
<dbReference type="HAMAP" id="MF_00051">
    <property type="entry name" value="SHMT"/>
    <property type="match status" value="1"/>
</dbReference>
<dbReference type="UniPathway" id="UPA00193"/>
<sequence>MFSREQTIAGFDPDLAEAMRLERARQEAHIELIASENFASPRVLEAQGSVLTNKYAEGYPGKRYYGGCEHVDVVEQLAIARAKALFGADFANVQPHSGSQANAAVYLALLSPGDSILGMSLAHGGHLTHGAKVSFSGKIFNAVQYGVDAKTGLIDYDEVERLALEHRPRMVVAGFSAYSRVLDFARFRSIADKVGALLFVDMAHVAGLVAAGLYPNPVPFADVVTTTTHKTLRGPRGGMILARANEEIEKKLNAMVFPGTQGGPLMHVIAAKAVAFREAQSPEFRAYQQSTLANARAMVKVFKARGYEVISGGTDDHLFLVSLVVKGITGKDADAALGRAHITVNKNAVPNDPQSPFVTSGIRIGTPAITTRGFDEDDAALTARLICDVLDHLGDARVEARVRDEVAQLCARHPVYRDL</sequence>
<comment type="function">
    <text evidence="11">Catalyzes the reversible interconversion of serine and glycine with tetrahydrofolate (THF) serving as the one-carbon carrier. This reaction serves as the major source of one-carbon groups required for the biosynthesis of purines, thymidylate, methionine, and other important biomolecules. Also exhibits THF-independent aldolase activity toward beta-hydroxyamino acids, producing glycine and aldehydes, via a retro-aldol mechanism.</text>
</comment>
<dbReference type="Gene3D" id="3.90.1150.10">
    <property type="entry name" value="Aspartate Aminotransferase, domain 1"/>
    <property type="match status" value="1"/>
</dbReference>
<dbReference type="GO" id="GO:0032259">
    <property type="term" value="P:methylation"/>
    <property type="evidence" value="ECO:0007669"/>
    <property type="project" value="UniProtKB-KW"/>
</dbReference>
<evidence type="ECO:0000256" key="2">
    <source>
        <dbReference type="ARBA" id="ARBA00001933"/>
    </source>
</evidence>
<keyword evidence="6 11" id="KW-0963">Cytoplasm</keyword>
<dbReference type="GO" id="GO:0008168">
    <property type="term" value="F:methyltransferase activity"/>
    <property type="evidence" value="ECO:0007669"/>
    <property type="project" value="UniProtKB-KW"/>
</dbReference>
<dbReference type="AlphaFoldDB" id="A0A6J5GT67"/>
<dbReference type="GO" id="GO:0004372">
    <property type="term" value="F:glycine hydroxymethyltransferase activity"/>
    <property type="evidence" value="ECO:0007669"/>
    <property type="project" value="UniProtKB-UniRule"/>
</dbReference>
<evidence type="ECO:0000313" key="15">
    <source>
        <dbReference type="Proteomes" id="UP000494119"/>
    </source>
</evidence>
<gene>
    <name evidence="14" type="primary">glyA_4</name>
    <name evidence="11" type="synonym">glyA</name>
    <name evidence="14" type="ORF">LMG28688_06072</name>
</gene>
<comment type="subcellular location">
    <subcellularLocation>
        <location evidence="3 11">Cytoplasm</location>
    </subcellularLocation>
</comment>
<dbReference type="InterPro" id="IPR015421">
    <property type="entry name" value="PyrdxlP-dep_Trfase_major"/>
</dbReference>
<dbReference type="SUPFAM" id="SSF53383">
    <property type="entry name" value="PLP-dependent transferases"/>
    <property type="match status" value="1"/>
</dbReference>
<feature type="domain" description="Serine hydroxymethyltransferase-like" evidence="13">
    <location>
        <begin position="10"/>
        <end position="383"/>
    </location>
</feature>
<dbReference type="GO" id="GO:0005829">
    <property type="term" value="C:cytosol"/>
    <property type="evidence" value="ECO:0007669"/>
    <property type="project" value="TreeGrafter"/>
</dbReference>
<dbReference type="GO" id="GO:0019264">
    <property type="term" value="P:glycine biosynthetic process from serine"/>
    <property type="evidence" value="ECO:0007669"/>
    <property type="project" value="UniProtKB-UniRule"/>
</dbReference>
<name>A0A6J5GT67_9BURK</name>
<evidence type="ECO:0000256" key="9">
    <source>
        <dbReference type="ARBA" id="ARBA00022679"/>
    </source>
</evidence>
<keyword evidence="7 11" id="KW-0554">One-carbon metabolism</keyword>
<dbReference type="InterPro" id="IPR001085">
    <property type="entry name" value="Ser_HO-MeTrfase"/>
</dbReference>
<accession>A0A6J5GT67</accession>
<feature type="binding site" evidence="11">
    <location>
        <begin position="125"/>
        <end position="127"/>
    </location>
    <ligand>
        <name>(6S)-5,6,7,8-tetrahydrofolate</name>
        <dbReference type="ChEBI" id="CHEBI:57453"/>
    </ligand>
</feature>
<evidence type="ECO:0000256" key="4">
    <source>
        <dbReference type="ARBA" id="ARBA00006376"/>
    </source>
</evidence>
<dbReference type="GO" id="GO:0035999">
    <property type="term" value="P:tetrahydrofolate interconversion"/>
    <property type="evidence" value="ECO:0007669"/>
    <property type="project" value="UniProtKB-UniRule"/>
</dbReference>
<feature type="site" description="Plays an important role in substrate specificity" evidence="11">
    <location>
        <position position="229"/>
    </location>
</feature>
<evidence type="ECO:0000256" key="1">
    <source>
        <dbReference type="ARBA" id="ARBA00001528"/>
    </source>
</evidence>
<dbReference type="InterPro" id="IPR049943">
    <property type="entry name" value="Ser_HO-MeTrfase-like"/>
</dbReference>